<evidence type="ECO:0000256" key="1">
    <source>
        <dbReference type="ARBA" id="ARBA00004496"/>
    </source>
</evidence>
<keyword evidence="3" id="KW-0963">Cytoplasm</keyword>
<feature type="region of interest" description="Disordered" evidence="5">
    <location>
        <begin position="102"/>
        <end position="134"/>
    </location>
</feature>
<protein>
    <recommendedName>
        <fullName evidence="4">Tubby-like protein</fullName>
    </recommendedName>
</protein>
<evidence type="ECO:0000256" key="3">
    <source>
        <dbReference type="ARBA" id="ARBA00022490"/>
    </source>
</evidence>
<sequence>MESNRAWVEENLKRQRVMLEEKQRARRMQSAGLMRTTNHSAPPIQGAGMTGMVPSSSYSFTHSAHDYVSQPFGDPFSPASHSTSYGVVDKASMPAEPIPVKHIISNSSSDEDIAPTTPGRVDTDQNNDESNVSVQPWHAEQRLEEAVMEDCEVLDVAKAVENIKNFVNEPVGKNHMLRCIVTRDKKGVEKGWYPAYYLHWEHRNNAKIFLLAARRRKKCVTGSYLISCDATEMTRESGSFIGKVRSNALGTEFTVYDNGVNPKKSKLMSQDLRREMTACIYEANVFGFKGPRKMTIVIPGMSNGVRRDIRPVSEKDSLIERFKAGKTDELITLVNKTPVWSEDTQSYVLNFRGRVTQASVKNFQIIHPGNEDYIVLQFGRTTEASFTLDFRYPLSPLQAFGIAMSSFHGKLACE</sequence>
<feature type="domain" description="Tubby C-terminal" evidence="6">
    <location>
        <begin position="168"/>
        <end position="408"/>
    </location>
</feature>
<dbReference type="Gene3D" id="3.20.90.10">
    <property type="entry name" value="Tubby Protein, Chain A"/>
    <property type="match status" value="1"/>
</dbReference>
<dbReference type="InterPro" id="IPR000007">
    <property type="entry name" value="Tubby_C"/>
</dbReference>
<evidence type="ECO:0000259" key="6">
    <source>
        <dbReference type="Pfam" id="PF01167"/>
    </source>
</evidence>
<reference evidence="7" key="1">
    <citation type="journal article" date="2013" name="Genetics">
        <title>The draft genome and transcriptome of Panagrellus redivivus are shaped by the harsh demands of a free-living lifestyle.</title>
        <authorList>
            <person name="Srinivasan J."/>
            <person name="Dillman A.R."/>
            <person name="Macchietto M.G."/>
            <person name="Heikkinen L."/>
            <person name="Lakso M."/>
            <person name="Fracchia K.M."/>
            <person name="Antoshechkin I."/>
            <person name="Mortazavi A."/>
            <person name="Wong G."/>
            <person name="Sternberg P.W."/>
        </authorList>
    </citation>
    <scope>NUCLEOTIDE SEQUENCE [LARGE SCALE GENOMIC DNA]</scope>
    <source>
        <strain evidence="7">MT8872</strain>
    </source>
</reference>
<dbReference type="SUPFAM" id="SSF54518">
    <property type="entry name" value="Tubby C-terminal domain-like"/>
    <property type="match status" value="1"/>
</dbReference>
<comment type="subcellular location">
    <subcellularLocation>
        <location evidence="1">Cytoplasm</location>
    </subcellularLocation>
</comment>
<dbReference type="GO" id="GO:0005737">
    <property type="term" value="C:cytoplasm"/>
    <property type="evidence" value="ECO:0007669"/>
    <property type="project" value="UniProtKB-SubCell"/>
</dbReference>
<evidence type="ECO:0000313" key="8">
    <source>
        <dbReference type="WBParaSite" id="Pan_g22223.t1"/>
    </source>
</evidence>
<proteinExistence type="inferred from homology"/>
<organism evidence="7 8">
    <name type="scientific">Panagrellus redivivus</name>
    <name type="common">Microworm</name>
    <dbReference type="NCBI Taxonomy" id="6233"/>
    <lineage>
        <taxon>Eukaryota</taxon>
        <taxon>Metazoa</taxon>
        <taxon>Ecdysozoa</taxon>
        <taxon>Nematoda</taxon>
        <taxon>Chromadorea</taxon>
        <taxon>Rhabditida</taxon>
        <taxon>Tylenchina</taxon>
        <taxon>Panagrolaimomorpha</taxon>
        <taxon>Panagrolaimoidea</taxon>
        <taxon>Panagrolaimidae</taxon>
        <taxon>Panagrellus</taxon>
    </lineage>
</organism>
<name>A0A7E4VL01_PANRE</name>
<evidence type="ECO:0000256" key="4">
    <source>
        <dbReference type="RuleBase" id="RU361125"/>
    </source>
</evidence>
<evidence type="ECO:0000313" key="7">
    <source>
        <dbReference type="Proteomes" id="UP000492821"/>
    </source>
</evidence>
<dbReference type="GO" id="GO:0005929">
    <property type="term" value="C:cilium"/>
    <property type="evidence" value="ECO:0007669"/>
    <property type="project" value="TreeGrafter"/>
</dbReference>
<dbReference type="PANTHER" id="PTHR16517">
    <property type="entry name" value="TUBBY-RELATED"/>
    <property type="match status" value="1"/>
</dbReference>
<dbReference type="Pfam" id="PF01167">
    <property type="entry name" value="Tub"/>
    <property type="match status" value="1"/>
</dbReference>
<dbReference type="WBParaSite" id="Pan_g22223.t1">
    <property type="protein sequence ID" value="Pan_g22223.t1"/>
    <property type="gene ID" value="Pan_g22223"/>
</dbReference>
<dbReference type="PROSITE" id="PS01200">
    <property type="entry name" value="TUB_1"/>
    <property type="match status" value="1"/>
</dbReference>
<evidence type="ECO:0000256" key="5">
    <source>
        <dbReference type="SAM" id="MobiDB-lite"/>
    </source>
</evidence>
<dbReference type="InterPro" id="IPR025659">
    <property type="entry name" value="Tubby-like_C"/>
</dbReference>
<dbReference type="PANTHER" id="PTHR16517:SF7">
    <property type="entry name" value="PROTEIN KING TUBBY"/>
    <property type="match status" value="1"/>
</dbReference>
<dbReference type="AlphaFoldDB" id="A0A7E4VL01"/>
<dbReference type="InterPro" id="IPR018066">
    <property type="entry name" value="Tubby_C_CS"/>
</dbReference>
<keyword evidence="7" id="KW-1185">Reference proteome</keyword>
<dbReference type="PRINTS" id="PR01573">
    <property type="entry name" value="SUPERTUBBY"/>
</dbReference>
<comment type="similarity">
    <text evidence="2 4">Belongs to the TUB family.</text>
</comment>
<evidence type="ECO:0000256" key="2">
    <source>
        <dbReference type="ARBA" id="ARBA00007129"/>
    </source>
</evidence>
<reference evidence="8" key="2">
    <citation type="submission" date="2020-10" db="UniProtKB">
        <authorList>
            <consortium name="WormBaseParasite"/>
        </authorList>
    </citation>
    <scope>IDENTIFICATION</scope>
</reference>
<dbReference type="Proteomes" id="UP000492821">
    <property type="component" value="Unassembled WGS sequence"/>
</dbReference>
<dbReference type="GO" id="GO:0061512">
    <property type="term" value="P:protein localization to cilium"/>
    <property type="evidence" value="ECO:0007669"/>
    <property type="project" value="TreeGrafter"/>
</dbReference>
<accession>A0A7E4VL01</accession>
<dbReference type="PROSITE" id="PS01201">
    <property type="entry name" value="TUB_2"/>
    <property type="match status" value="1"/>
</dbReference>